<dbReference type="AlphaFoldDB" id="A0A2I0JH67"/>
<protein>
    <submittedName>
        <fullName evidence="1">Uncharacterized protein</fullName>
    </submittedName>
</protein>
<sequence>MVSKRGSCALALGLQAHDPRIEVSFRSRGAIPGYQSWSSIEGLIAQACYVRVEDTYAQSSIFADCKM</sequence>
<proteinExistence type="predicted"/>
<organism evidence="1 2">
    <name type="scientific">Punica granatum</name>
    <name type="common">Pomegranate</name>
    <dbReference type="NCBI Taxonomy" id="22663"/>
    <lineage>
        <taxon>Eukaryota</taxon>
        <taxon>Viridiplantae</taxon>
        <taxon>Streptophyta</taxon>
        <taxon>Embryophyta</taxon>
        <taxon>Tracheophyta</taxon>
        <taxon>Spermatophyta</taxon>
        <taxon>Magnoliopsida</taxon>
        <taxon>eudicotyledons</taxon>
        <taxon>Gunneridae</taxon>
        <taxon>Pentapetalae</taxon>
        <taxon>rosids</taxon>
        <taxon>malvids</taxon>
        <taxon>Myrtales</taxon>
        <taxon>Lythraceae</taxon>
        <taxon>Punica</taxon>
    </lineage>
</organism>
<dbReference type="Proteomes" id="UP000233551">
    <property type="component" value="Unassembled WGS sequence"/>
</dbReference>
<gene>
    <name evidence="1" type="ORF">CRG98_023997</name>
</gene>
<accession>A0A2I0JH67</accession>
<name>A0A2I0JH67_PUNGR</name>
<dbReference type="EMBL" id="PGOL01001684">
    <property type="protein sequence ID" value="PKI55604.1"/>
    <property type="molecule type" value="Genomic_DNA"/>
</dbReference>
<evidence type="ECO:0000313" key="1">
    <source>
        <dbReference type="EMBL" id="PKI55604.1"/>
    </source>
</evidence>
<reference evidence="1 2" key="1">
    <citation type="submission" date="2017-11" db="EMBL/GenBank/DDBJ databases">
        <title>De-novo sequencing of pomegranate (Punica granatum L.) genome.</title>
        <authorList>
            <person name="Akparov Z."/>
            <person name="Amiraslanov A."/>
            <person name="Hajiyeva S."/>
            <person name="Abbasov M."/>
            <person name="Kaur K."/>
            <person name="Hamwieh A."/>
            <person name="Solovyev V."/>
            <person name="Salamov A."/>
            <person name="Braich B."/>
            <person name="Kosarev P."/>
            <person name="Mahmoud A."/>
            <person name="Hajiyev E."/>
            <person name="Babayeva S."/>
            <person name="Izzatullayeva V."/>
            <person name="Mammadov A."/>
            <person name="Mammadov A."/>
            <person name="Sharifova S."/>
            <person name="Ojaghi J."/>
            <person name="Eynullazada K."/>
            <person name="Bayramov B."/>
            <person name="Abdulazimova A."/>
            <person name="Shahmuradov I."/>
        </authorList>
    </citation>
    <scope>NUCLEOTIDE SEQUENCE [LARGE SCALE GENOMIC DNA]</scope>
    <source>
        <strain evidence="2">cv. AG2017</strain>
        <tissue evidence="1">Leaf</tissue>
    </source>
</reference>
<evidence type="ECO:0000313" key="2">
    <source>
        <dbReference type="Proteomes" id="UP000233551"/>
    </source>
</evidence>
<keyword evidence="2" id="KW-1185">Reference proteome</keyword>
<comment type="caution">
    <text evidence="1">The sequence shown here is derived from an EMBL/GenBank/DDBJ whole genome shotgun (WGS) entry which is preliminary data.</text>
</comment>